<sequence length="147" mass="17010">MTKEQYKVEWLLKGAGELSEEEKIELIEDLAKELDAEDEIEYGGQFKRKSLSTFDVSVGILLVSSLNTLINIYKLLQERDDSNIGIRQVNNKMIFINEIDQTIIEENNGTVLANVDGDVFYTSPDDMEDEIELKKKLREMREEEDEE</sequence>
<dbReference type="RefSeq" id="WP_256397186.1">
    <property type="nucleotide sequence ID" value="NZ_JANHDL010000004.1"/>
</dbReference>
<reference evidence="1 2" key="1">
    <citation type="journal article" date="2019" name="Int. J. Syst. Evol. Microbiol.">
        <title>The Global Catalogue of Microorganisms (GCM) 10K type strain sequencing project: providing services to taxonomists for standard genome sequencing and annotation.</title>
        <authorList>
            <consortium name="The Broad Institute Genomics Platform"/>
            <consortium name="The Broad Institute Genome Sequencing Center for Infectious Disease"/>
            <person name="Wu L."/>
            <person name="Ma J."/>
        </authorList>
    </citation>
    <scope>NUCLEOTIDE SEQUENCE [LARGE SCALE GENOMIC DNA]</scope>
    <source>
        <strain evidence="1 2">CGMCC 1.12689</strain>
    </source>
</reference>
<organism evidence="1 2">
    <name type="scientific">Halorubrum laminariae</name>
    <dbReference type="NCBI Taxonomy" id="1433523"/>
    <lineage>
        <taxon>Archaea</taxon>
        <taxon>Methanobacteriati</taxon>
        <taxon>Methanobacteriota</taxon>
        <taxon>Stenosarchaea group</taxon>
        <taxon>Halobacteria</taxon>
        <taxon>Halobacteriales</taxon>
        <taxon>Haloferacaceae</taxon>
        <taxon>Halorubrum</taxon>
    </lineage>
</organism>
<gene>
    <name evidence="1" type="ORF">ACFR9T_07020</name>
</gene>
<dbReference type="Proteomes" id="UP001597185">
    <property type="component" value="Unassembled WGS sequence"/>
</dbReference>
<dbReference type="AlphaFoldDB" id="A0ABD6C0L8"/>
<proteinExistence type="predicted"/>
<protein>
    <submittedName>
        <fullName evidence="1">Uncharacterized protein</fullName>
    </submittedName>
</protein>
<comment type="caution">
    <text evidence="1">The sequence shown here is derived from an EMBL/GenBank/DDBJ whole genome shotgun (WGS) entry which is preliminary data.</text>
</comment>
<accession>A0ABD6C0L8</accession>
<evidence type="ECO:0000313" key="2">
    <source>
        <dbReference type="Proteomes" id="UP001597185"/>
    </source>
</evidence>
<dbReference type="EMBL" id="JBHUDB010000002">
    <property type="protein sequence ID" value="MFD1570341.1"/>
    <property type="molecule type" value="Genomic_DNA"/>
</dbReference>
<evidence type="ECO:0000313" key="1">
    <source>
        <dbReference type="EMBL" id="MFD1570341.1"/>
    </source>
</evidence>
<keyword evidence="2" id="KW-1185">Reference proteome</keyword>
<name>A0ABD6C0L8_9EURY</name>